<feature type="domain" description="FAD-binding 8" evidence="1">
    <location>
        <begin position="1"/>
        <end position="46"/>
    </location>
</feature>
<name>A0A445BND0_ARAHY</name>
<evidence type="ECO:0000259" key="1">
    <source>
        <dbReference type="Pfam" id="PF08022"/>
    </source>
</evidence>
<dbReference type="Pfam" id="PF08022">
    <property type="entry name" value="FAD_binding_8"/>
    <property type="match status" value="1"/>
</dbReference>
<organism evidence="2 3">
    <name type="scientific">Arachis hypogaea</name>
    <name type="common">Peanut</name>
    <dbReference type="NCBI Taxonomy" id="3818"/>
    <lineage>
        <taxon>Eukaryota</taxon>
        <taxon>Viridiplantae</taxon>
        <taxon>Streptophyta</taxon>
        <taxon>Embryophyta</taxon>
        <taxon>Tracheophyta</taxon>
        <taxon>Spermatophyta</taxon>
        <taxon>Magnoliopsida</taxon>
        <taxon>eudicotyledons</taxon>
        <taxon>Gunneridae</taxon>
        <taxon>Pentapetalae</taxon>
        <taxon>rosids</taxon>
        <taxon>fabids</taxon>
        <taxon>Fabales</taxon>
        <taxon>Fabaceae</taxon>
        <taxon>Papilionoideae</taxon>
        <taxon>50 kb inversion clade</taxon>
        <taxon>dalbergioids sensu lato</taxon>
        <taxon>Dalbergieae</taxon>
        <taxon>Pterocarpus clade</taxon>
        <taxon>Arachis</taxon>
    </lineage>
</organism>
<proteinExistence type="predicted"/>
<protein>
    <recommendedName>
        <fullName evidence="1">FAD-binding 8 domain-containing protein</fullName>
    </recommendedName>
</protein>
<keyword evidence="3" id="KW-1185">Reference proteome</keyword>
<sequence>MHPFFITSAPDDNYLSVHVKILGDWTRNLKAKFVKACQPSLNGQSDLLRADCIKEDSQSRNNAVRILEQQLQNHISQYSETLWR</sequence>
<accession>A0A445BND0</accession>
<evidence type="ECO:0000313" key="2">
    <source>
        <dbReference type="EMBL" id="RYR40174.1"/>
    </source>
</evidence>
<reference evidence="2 3" key="1">
    <citation type="submission" date="2019-01" db="EMBL/GenBank/DDBJ databases">
        <title>Sequencing of cultivated peanut Arachis hypogaea provides insights into genome evolution and oil improvement.</title>
        <authorList>
            <person name="Chen X."/>
        </authorList>
    </citation>
    <scope>NUCLEOTIDE SEQUENCE [LARGE SCALE GENOMIC DNA]</scope>
    <source>
        <strain evidence="3">cv. Fuhuasheng</strain>
        <tissue evidence="2">Leaves</tissue>
    </source>
</reference>
<evidence type="ECO:0000313" key="3">
    <source>
        <dbReference type="Proteomes" id="UP000289738"/>
    </source>
</evidence>
<dbReference type="GO" id="GO:0016491">
    <property type="term" value="F:oxidoreductase activity"/>
    <property type="evidence" value="ECO:0007669"/>
    <property type="project" value="InterPro"/>
</dbReference>
<dbReference type="Proteomes" id="UP000289738">
    <property type="component" value="Chromosome A09"/>
</dbReference>
<comment type="caution">
    <text evidence="2">The sequence shown here is derived from an EMBL/GenBank/DDBJ whole genome shotgun (WGS) entry which is preliminary data.</text>
</comment>
<dbReference type="EMBL" id="SDMP01000009">
    <property type="protein sequence ID" value="RYR40174.1"/>
    <property type="molecule type" value="Genomic_DNA"/>
</dbReference>
<dbReference type="STRING" id="3818.A0A445BND0"/>
<dbReference type="AlphaFoldDB" id="A0A445BND0"/>
<dbReference type="InterPro" id="IPR013112">
    <property type="entry name" value="FAD-bd_8"/>
</dbReference>
<gene>
    <name evidence="2" type="ORF">Ahy_A09g045871</name>
</gene>